<dbReference type="Gene3D" id="3.40.50.2000">
    <property type="entry name" value="Glycogen Phosphorylase B"/>
    <property type="match status" value="2"/>
</dbReference>
<dbReference type="PANTHER" id="PTHR45947:SF3">
    <property type="entry name" value="SULFOQUINOVOSYL TRANSFERASE SQD2"/>
    <property type="match status" value="1"/>
</dbReference>
<dbReference type="InterPro" id="IPR028098">
    <property type="entry name" value="Glyco_trans_4-like_N"/>
</dbReference>
<dbReference type="AlphaFoldDB" id="A0A918U1L1"/>
<organism evidence="3 4">
    <name type="scientific">Roseibacillus persicicus</name>
    <dbReference type="NCBI Taxonomy" id="454148"/>
    <lineage>
        <taxon>Bacteria</taxon>
        <taxon>Pseudomonadati</taxon>
        <taxon>Verrucomicrobiota</taxon>
        <taxon>Verrucomicrobiia</taxon>
        <taxon>Verrucomicrobiales</taxon>
        <taxon>Verrucomicrobiaceae</taxon>
        <taxon>Roseibacillus</taxon>
    </lineage>
</organism>
<evidence type="ECO:0000259" key="2">
    <source>
        <dbReference type="Pfam" id="PF13439"/>
    </source>
</evidence>
<evidence type="ECO:0000259" key="1">
    <source>
        <dbReference type="Pfam" id="PF00534"/>
    </source>
</evidence>
<keyword evidence="4" id="KW-1185">Reference proteome</keyword>
<dbReference type="Proteomes" id="UP000644507">
    <property type="component" value="Unassembled WGS sequence"/>
</dbReference>
<sequence>MSMKILQMVHSLPDAGKKAGGVSVTVKRLAEGFSQVPGCSVTVGCLSGGNGDDVFEVWYPVGTGFLSRLCKSRLGIYFLYPLILNFKQFSGYDVIHFHGEDWFFLNRRGVKVVRTMHGASKRECAHTDNVLRKALLLIGNLLECSSARLADRLLCVGSDTQEIFGSPHYIGNGYSPDKFYPGKKSEVPVVFYNGYWKGRKRGELAYEIFVNEVLPKVPDAELWFLADSCPEHPQVKLFCGVTDEVLGNLYRESWVFLYPSSYEGFGMAYVEAMASGTVVVASGNPGSGDVLQGGKAGVLAGDDKLGSVVVRLLLDKEYRVHWERLGLERAKDFTVERVVDQHLAHFREVIDS</sequence>
<evidence type="ECO:0000313" key="4">
    <source>
        <dbReference type="Proteomes" id="UP000644507"/>
    </source>
</evidence>
<dbReference type="InterPro" id="IPR001296">
    <property type="entry name" value="Glyco_trans_1"/>
</dbReference>
<evidence type="ECO:0000313" key="3">
    <source>
        <dbReference type="EMBL" id="GHC66233.1"/>
    </source>
</evidence>
<dbReference type="Pfam" id="PF13439">
    <property type="entry name" value="Glyco_transf_4"/>
    <property type="match status" value="1"/>
</dbReference>
<dbReference type="PANTHER" id="PTHR45947">
    <property type="entry name" value="SULFOQUINOVOSYL TRANSFERASE SQD2"/>
    <property type="match status" value="1"/>
</dbReference>
<dbReference type="InterPro" id="IPR050194">
    <property type="entry name" value="Glycosyltransferase_grp1"/>
</dbReference>
<reference evidence="3" key="1">
    <citation type="journal article" date="2014" name="Int. J. Syst. Evol. Microbiol.">
        <title>Complete genome sequence of Corynebacterium casei LMG S-19264T (=DSM 44701T), isolated from a smear-ripened cheese.</title>
        <authorList>
            <consortium name="US DOE Joint Genome Institute (JGI-PGF)"/>
            <person name="Walter F."/>
            <person name="Albersmeier A."/>
            <person name="Kalinowski J."/>
            <person name="Ruckert C."/>
        </authorList>
    </citation>
    <scope>NUCLEOTIDE SEQUENCE</scope>
    <source>
        <strain evidence="3">KCTC 12988</strain>
    </source>
</reference>
<dbReference type="CDD" id="cd03801">
    <property type="entry name" value="GT4_PimA-like"/>
    <property type="match status" value="1"/>
</dbReference>
<dbReference type="EMBL" id="BMXI01000021">
    <property type="protein sequence ID" value="GHC66233.1"/>
    <property type="molecule type" value="Genomic_DNA"/>
</dbReference>
<dbReference type="SUPFAM" id="SSF53756">
    <property type="entry name" value="UDP-Glycosyltransferase/glycogen phosphorylase"/>
    <property type="match status" value="1"/>
</dbReference>
<dbReference type="Pfam" id="PF00534">
    <property type="entry name" value="Glycos_transf_1"/>
    <property type="match status" value="1"/>
</dbReference>
<feature type="domain" description="Glycosyl transferase family 1" evidence="1">
    <location>
        <begin position="226"/>
        <end position="322"/>
    </location>
</feature>
<reference evidence="3" key="2">
    <citation type="submission" date="2020-09" db="EMBL/GenBank/DDBJ databases">
        <authorList>
            <person name="Sun Q."/>
            <person name="Kim S."/>
        </authorList>
    </citation>
    <scope>NUCLEOTIDE SEQUENCE</scope>
    <source>
        <strain evidence="3">KCTC 12988</strain>
    </source>
</reference>
<dbReference type="GO" id="GO:0016757">
    <property type="term" value="F:glycosyltransferase activity"/>
    <property type="evidence" value="ECO:0007669"/>
    <property type="project" value="InterPro"/>
</dbReference>
<name>A0A918U1L1_9BACT</name>
<feature type="domain" description="Glycosyltransferase subfamily 4-like N-terminal" evidence="2">
    <location>
        <begin position="20"/>
        <end position="164"/>
    </location>
</feature>
<protein>
    <submittedName>
        <fullName evidence="3">Uncharacterized protein</fullName>
    </submittedName>
</protein>
<gene>
    <name evidence="3" type="ORF">GCM10007100_37490</name>
</gene>
<proteinExistence type="predicted"/>
<accession>A0A918U1L1</accession>
<comment type="caution">
    <text evidence="3">The sequence shown here is derived from an EMBL/GenBank/DDBJ whole genome shotgun (WGS) entry which is preliminary data.</text>
</comment>